<dbReference type="PANTHER" id="PTHR45586">
    <property type="entry name" value="TPR REPEAT-CONTAINING PROTEIN PA4667"/>
    <property type="match status" value="1"/>
</dbReference>
<name>A0ABT2VQN9_9ALTE</name>
<evidence type="ECO:0000256" key="2">
    <source>
        <dbReference type="ARBA" id="ARBA00022803"/>
    </source>
</evidence>
<evidence type="ECO:0000256" key="1">
    <source>
        <dbReference type="ARBA" id="ARBA00022737"/>
    </source>
</evidence>
<evidence type="ECO:0000313" key="6">
    <source>
        <dbReference type="Proteomes" id="UP001209257"/>
    </source>
</evidence>
<dbReference type="InterPro" id="IPR011990">
    <property type="entry name" value="TPR-like_helical_dom_sf"/>
</dbReference>
<proteinExistence type="predicted"/>
<dbReference type="InterPro" id="IPR051012">
    <property type="entry name" value="CellSynth/LPSAsmb/PSIAsmb"/>
</dbReference>
<dbReference type="PROSITE" id="PS51257">
    <property type="entry name" value="PROKAR_LIPOPROTEIN"/>
    <property type="match status" value="1"/>
</dbReference>
<gene>
    <name evidence="5" type="ORF">OCL06_13660</name>
</gene>
<keyword evidence="6" id="KW-1185">Reference proteome</keyword>
<dbReference type="InterPro" id="IPR019734">
    <property type="entry name" value="TPR_rpt"/>
</dbReference>
<protein>
    <submittedName>
        <fullName evidence="5">Tetratricopeptide repeat protein</fullName>
    </submittedName>
</protein>
<dbReference type="Proteomes" id="UP001209257">
    <property type="component" value="Unassembled WGS sequence"/>
</dbReference>
<comment type="caution">
    <text evidence="5">The sequence shown here is derived from an EMBL/GenBank/DDBJ whole genome shotgun (WGS) entry which is preliminary data.</text>
</comment>
<dbReference type="EMBL" id="JAOTJC010000012">
    <property type="protein sequence ID" value="MCU7555637.1"/>
    <property type="molecule type" value="Genomic_DNA"/>
</dbReference>
<organism evidence="5 6">
    <name type="scientific">Alteromonas salexigens</name>
    <dbReference type="NCBI Taxonomy" id="2982530"/>
    <lineage>
        <taxon>Bacteria</taxon>
        <taxon>Pseudomonadati</taxon>
        <taxon>Pseudomonadota</taxon>
        <taxon>Gammaproteobacteria</taxon>
        <taxon>Alteromonadales</taxon>
        <taxon>Alteromonadaceae</taxon>
        <taxon>Alteromonas/Salinimonas group</taxon>
        <taxon>Alteromonas</taxon>
    </lineage>
</organism>
<dbReference type="RefSeq" id="WP_262995488.1">
    <property type="nucleotide sequence ID" value="NZ_JAOTJC010000012.1"/>
</dbReference>
<dbReference type="Pfam" id="PF13432">
    <property type="entry name" value="TPR_16"/>
    <property type="match status" value="2"/>
</dbReference>
<sequence>MFKKGMLSLTIATILLTGCQPATPEESLQAAQEAMSKQNYQEAVVVLKNAAQDAPLNMEIREALGQALYHRRDLAAAAKELTTVIEDTSYQHEPISEDMLFASLYFSNRAEDLVLLEENLGDKASDKIRLFADIGALVVNPDVQNQSNVIEGNSRAEKVLRTFQLIRAGDFSGALKLSNVVVESDMAVLDTVLHFTHARLLARENSFAEALTHLQPVYEEFRNIAVVAMFNAELLVNMGELEKAEKITQAWLEEKPKMPLLNQIQADIDMQQGEFDSAIRHAEIAAQSPSASVKTNIIAGLAALKVSSWEKAYTYLTRAHNQAPEYAKVKRLLARVQLELGYFEEATAVLQSLEMQSEEDSAFLISASDYLFKHGNHDEAKQVLESSLGRAENDQAILLQLSSLQMSSSDEAVEETIKRMLASDSESIGAKFLQIQRHVKAGDYAAAKEVVKTFDNQEGATPNVLRAMIAMGEQQHETALQYTSKVLEQDPENMSALRIAMIANYQLGNHAETLDQSERLLLLQPFSWITVTDYLKLLEDEKVNVGEVLKRKQKEAPDAVGFRLANAVFYFRNNNYKEAASQLEPQEGELPPLFRKLLISSYLEQGNYGKAEEVAKRWLEKSEGNNEAALTLIGIQELAGNIEKATSLAEKYAKQFPADLRFDVSQFYLLMRQGEFEKAESLLVELRRSTIPSGLLSQFEGELAMADRNIDSAIKHFESALKNSQNFGTAVMLARGYGLKGDIEKGLEVLEATAAGTEQNDPKLQHAIAQYSMTFGVPKKAVQIYKNIIETNSEDAHAHNNLAVALYELGSLDEALEHVNTAISLQTSEYYFDTKGLILNEKENYSGAEENFRKALKVNPNYSEAALHLSQVLVKQGMDKEARQLHKDFHQKAKSKKERDQWRELEKQI</sequence>
<feature type="repeat" description="TPR" evidence="3">
    <location>
        <begin position="829"/>
        <end position="862"/>
    </location>
</feature>
<dbReference type="Gene3D" id="1.25.40.10">
    <property type="entry name" value="Tetratricopeptide repeat domain"/>
    <property type="match status" value="5"/>
</dbReference>
<reference evidence="6" key="1">
    <citation type="submission" date="2023-07" db="EMBL/GenBank/DDBJ databases">
        <title>Study on multiphase classification of strain Alteromonas salexigens isolated from the Yellow Sea.</title>
        <authorList>
            <person name="Sun L."/>
        </authorList>
    </citation>
    <scope>NUCLEOTIDE SEQUENCE [LARGE SCALE GENOMIC DNA]</scope>
    <source>
        <strain evidence="6">ASW11-19</strain>
    </source>
</reference>
<dbReference type="PROSITE" id="PS50005">
    <property type="entry name" value="TPR"/>
    <property type="match status" value="1"/>
</dbReference>
<evidence type="ECO:0000313" key="5">
    <source>
        <dbReference type="EMBL" id="MCU7555637.1"/>
    </source>
</evidence>
<keyword evidence="1" id="KW-0677">Repeat</keyword>
<dbReference type="SMART" id="SM00028">
    <property type="entry name" value="TPR"/>
    <property type="match status" value="8"/>
</dbReference>
<evidence type="ECO:0000256" key="4">
    <source>
        <dbReference type="SAM" id="MobiDB-lite"/>
    </source>
</evidence>
<evidence type="ECO:0000256" key="3">
    <source>
        <dbReference type="PROSITE-ProRule" id="PRU00339"/>
    </source>
</evidence>
<dbReference type="SUPFAM" id="SSF81901">
    <property type="entry name" value="HCP-like"/>
    <property type="match status" value="1"/>
</dbReference>
<dbReference type="SUPFAM" id="SSF48452">
    <property type="entry name" value="TPR-like"/>
    <property type="match status" value="3"/>
</dbReference>
<accession>A0ABT2VQN9</accession>
<keyword evidence="2 3" id="KW-0802">TPR repeat</keyword>
<dbReference type="PANTHER" id="PTHR45586:SF1">
    <property type="entry name" value="LIPOPOLYSACCHARIDE ASSEMBLY PROTEIN B"/>
    <property type="match status" value="1"/>
</dbReference>
<dbReference type="Pfam" id="PF14559">
    <property type="entry name" value="TPR_19"/>
    <property type="match status" value="3"/>
</dbReference>
<feature type="region of interest" description="Disordered" evidence="4">
    <location>
        <begin position="888"/>
        <end position="909"/>
    </location>
</feature>